<dbReference type="Proteomes" id="UP001443914">
    <property type="component" value="Unassembled WGS sequence"/>
</dbReference>
<evidence type="ECO:0000256" key="1">
    <source>
        <dbReference type="SAM" id="SignalP"/>
    </source>
</evidence>
<dbReference type="EMBL" id="JBDFQZ010000014">
    <property type="protein sequence ID" value="KAK9664387.1"/>
    <property type="molecule type" value="Genomic_DNA"/>
</dbReference>
<evidence type="ECO:0000313" key="3">
    <source>
        <dbReference type="Proteomes" id="UP001443914"/>
    </source>
</evidence>
<name>A0AAW1GS76_SAPOF</name>
<gene>
    <name evidence="2" type="ORF">RND81_14G038100</name>
</gene>
<organism evidence="2 3">
    <name type="scientific">Saponaria officinalis</name>
    <name type="common">Common soapwort</name>
    <name type="synonym">Lychnis saponaria</name>
    <dbReference type="NCBI Taxonomy" id="3572"/>
    <lineage>
        <taxon>Eukaryota</taxon>
        <taxon>Viridiplantae</taxon>
        <taxon>Streptophyta</taxon>
        <taxon>Embryophyta</taxon>
        <taxon>Tracheophyta</taxon>
        <taxon>Spermatophyta</taxon>
        <taxon>Magnoliopsida</taxon>
        <taxon>eudicotyledons</taxon>
        <taxon>Gunneridae</taxon>
        <taxon>Pentapetalae</taxon>
        <taxon>Caryophyllales</taxon>
        <taxon>Caryophyllaceae</taxon>
        <taxon>Caryophylleae</taxon>
        <taxon>Saponaria</taxon>
    </lineage>
</organism>
<dbReference type="PROSITE" id="PS51257">
    <property type="entry name" value="PROKAR_LIPOPROTEIN"/>
    <property type="match status" value="1"/>
</dbReference>
<protein>
    <submittedName>
        <fullName evidence="2">Uncharacterized protein</fullName>
    </submittedName>
</protein>
<sequence length="123" mass="14210">MKTQAIMCCLLFLASCTFIQSTNAKPYRILNDNPQAKPLGDSPFRSRSFQSLTLTRTRTLILTLTMDLPSHFRLYPSPFLRSLRPHHSRHSPNSRLFQPICPCPTFPFKPYPGSTNHHNPKRR</sequence>
<reference evidence="2" key="1">
    <citation type="submission" date="2024-03" db="EMBL/GenBank/DDBJ databases">
        <title>WGS assembly of Saponaria officinalis var. Norfolk2.</title>
        <authorList>
            <person name="Jenkins J."/>
            <person name="Shu S."/>
            <person name="Grimwood J."/>
            <person name="Barry K."/>
            <person name="Goodstein D."/>
            <person name="Schmutz J."/>
            <person name="Leebens-Mack J."/>
            <person name="Osbourn A."/>
        </authorList>
    </citation>
    <scope>NUCLEOTIDE SEQUENCE [LARGE SCALE GENOMIC DNA]</scope>
    <source>
        <strain evidence="2">JIC</strain>
    </source>
</reference>
<keyword evidence="3" id="KW-1185">Reference proteome</keyword>
<feature type="chain" id="PRO_5043676791" evidence="1">
    <location>
        <begin position="25"/>
        <end position="123"/>
    </location>
</feature>
<keyword evidence="1" id="KW-0732">Signal</keyword>
<accession>A0AAW1GS76</accession>
<dbReference type="AlphaFoldDB" id="A0AAW1GS76"/>
<evidence type="ECO:0000313" key="2">
    <source>
        <dbReference type="EMBL" id="KAK9664387.1"/>
    </source>
</evidence>
<proteinExistence type="predicted"/>
<feature type="signal peptide" evidence="1">
    <location>
        <begin position="1"/>
        <end position="24"/>
    </location>
</feature>
<comment type="caution">
    <text evidence="2">The sequence shown here is derived from an EMBL/GenBank/DDBJ whole genome shotgun (WGS) entry which is preliminary data.</text>
</comment>